<dbReference type="InterPro" id="IPR033140">
    <property type="entry name" value="Lipase_GDXG_put_SER_AS"/>
</dbReference>
<accession>A0A6J7K235</accession>
<dbReference type="InterPro" id="IPR050300">
    <property type="entry name" value="GDXG_lipolytic_enzyme"/>
</dbReference>
<dbReference type="FunFam" id="3.40.50.1820:FF:000089">
    <property type="entry name" value="Alpha/beta hydrolase"/>
    <property type="match status" value="1"/>
</dbReference>
<dbReference type="PROSITE" id="PS01174">
    <property type="entry name" value="LIPASE_GDXG_SER"/>
    <property type="match status" value="1"/>
</dbReference>
<dbReference type="SUPFAM" id="SSF53474">
    <property type="entry name" value="alpha/beta-Hydrolases"/>
    <property type="match status" value="1"/>
</dbReference>
<gene>
    <name evidence="4" type="ORF">UFOPK3733_01817</name>
</gene>
<evidence type="ECO:0000256" key="2">
    <source>
        <dbReference type="ARBA" id="ARBA00022801"/>
    </source>
</evidence>
<dbReference type="AlphaFoldDB" id="A0A6J7K235"/>
<dbReference type="PANTHER" id="PTHR48081">
    <property type="entry name" value="AB HYDROLASE SUPERFAMILY PROTEIN C4A8.06C"/>
    <property type="match status" value="1"/>
</dbReference>
<keyword evidence="2" id="KW-0378">Hydrolase</keyword>
<dbReference type="PROSITE" id="PS01173">
    <property type="entry name" value="LIPASE_GDXG_HIS"/>
    <property type="match status" value="1"/>
</dbReference>
<dbReference type="InterPro" id="IPR029058">
    <property type="entry name" value="AB_hydrolase_fold"/>
</dbReference>
<feature type="domain" description="Alpha/beta hydrolase fold-3" evidence="3">
    <location>
        <begin position="75"/>
        <end position="280"/>
    </location>
</feature>
<evidence type="ECO:0000313" key="4">
    <source>
        <dbReference type="EMBL" id="CAB4950080.1"/>
    </source>
</evidence>
<evidence type="ECO:0000259" key="3">
    <source>
        <dbReference type="Pfam" id="PF07859"/>
    </source>
</evidence>
<protein>
    <submittedName>
        <fullName evidence="4">Unannotated protein</fullName>
    </submittedName>
</protein>
<dbReference type="Pfam" id="PF07859">
    <property type="entry name" value="Abhydrolase_3"/>
    <property type="match status" value="1"/>
</dbReference>
<proteinExistence type="inferred from homology"/>
<dbReference type="InterPro" id="IPR013094">
    <property type="entry name" value="AB_hydrolase_3"/>
</dbReference>
<dbReference type="PANTHER" id="PTHR48081:SF8">
    <property type="entry name" value="ALPHA_BETA HYDROLASE FOLD-3 DOMAIN-CONTAINING PROTEIN-RELATED"/>
    <property type="match status" value="1"/>
</dbReference>
<dbReference type="Gene3D" id="3.40.50.1820">
    <property type="entry name" value="alpha/beta hydrolase"/>
    <property type="match status" value="1"/>
</dbReference>
<comment type="similarity">
    <text evidence="1">Belongs to the 'GDXG' lipolytic enzyme family.</text>
</comment>
<organism evidence="4">
    <name type="scientific">freshwater metagenome</name>
    <dbReference type="NCBI Taxonomy" id="449393"/>
    <lineage>
        <taxon>unclassified sequences</taxon>
        <taxon>metagenomes</taxon>
        <taxon>ecological metagenomes</taxon>
    </lineage>
</organism>
<name>A0A6J7K235_9ZZZZ</name>
<evidence type="ECO:0000256" key="1">
    <source>
        <dbReference type="ARBA" id="ARBA00010515"/>
    </source>
</evidence>
<dbReference type="InterPro" id="IPR002168">
    <property type="entry name" value="Lipase_GDXG_HIS_AS"/>
</dbReference>
<sequence>MTIDPQAKVVLDLLAAIGFTFGGTDPVSLRESMALGNTPSPIELAEVTDRAIPGLGGDIPIRIYRPSIEPGLPVVVFFHGGGWVVGDLESHDHAARAIASKADCVVVAVEYRLAPEHKFPAAADDAWAATEWVATHADELGVDATRLAVAGDSSGGNLAAVVSNLARDVDHVQVIHQALIYPVTDATCDRPSWTENAEGYMLTSDGMTWFHSHYANSPEDYTDPRYSPLFDELAGSAPAIVITAGFDPLRDQGIAYAEALRAAGVEVDHINFEAMFHGFFTMDSGIDVASEAQDAVAAALKAAFAR</sequence>
<reference evidence="4" key="1">
    <citation type="submission" date="2020-05" db="EMBL/GenBank/DDBJ databases">
        <authorList>
            <person name="Chiriac C."/>
            <person name="Salcher M."/>
            <person name="Ghai R."/>
            <person name="Kavagutti S V."/>
        </authorList>
    </citation>
    <scope>NUCLEOTIDE SEQUENCE</scope>
</reference>
<dbReference type="EMBL" id="CAFBNC010000119">
    <property type="protein sequence ID" value="CAB4950080.1"/>
    <property type="molecule type" value="Genomic_DNA"/>
</dbReference>
<dbReference type="GO" id="GO:0016787">
    <property type="term" value="F:hydrolase activity"/>
    <property type="evidence" value="ECO:0007669"/>
    <property type="project" value="UniProtKB-KW"/>
</dbReference>